<dbReference type="PANTHER" id="PTHR11089:SF9">
    <property type="entry name" value="NUCLEOLAR GTP-BINDING PROTEIN 2"/>
    <property type="match status" value="1"/>
</dbReference>
<dbReference type="PRINTS" id="PR00326">
    <property type="entry name" value="GTP1OBG"/>
</dbReference>
<dbReference type="SUPFAM" id="SSF52540">
    <property type="entry name" value="P-loop containing nucleoside triphosphate hydrolases"/>
    <property type="match status" value="1"/>
</dbReference>
<feature type="compositionally biased region" description="Basic residues" evidence="8">
    <location>
        <begin position="577"/>
        <end position="593"/>
    </location>
</feature>
<proteinExistence type="inferred from homology"/>
<feature type="region of interest" description="Disordered" evidence="8">
    <location>
        <begin position="490"/>
        <end position="601"/>
    </location>
</feature>
<feature type="compositionally biased region" description="Basic and acidic residues" evidence="8">
    <location>
        <begin position="1"/>
        <end position="10"/>
    </location>
</feature>
<evidence type="ECO:0000256" key="9">
    <source>
        <dbReference type="SAM" id="Phobius"/>
    </source>
</evidence>
<dbReference type="InterPro" id="IPR027417">
    <property type="entry name" value="P-loop_NTPase"/>
</dbReference>
<dbReference type="PROSITE" id="PS51721">
    <property type="entry name" value="G_CP"/>
    <property type="match status" value="1"/>
</dbReference>
<dbReference type="AlphaFoldDB" id="A0A2A2KFR3"/>
<feature type="compositionally biased region" description="Basic and acidic residues" evidence="8">
    <location>
        <begin position="565"/>
        <end position="576"/>
    </location>
</feature>
<keyword evidence="3 7" id="KW-0342">GTP-binding</keyword>
<evidence type="ECO:0000313" key="12">
    <source>
        <dbReference type="Proteomes" id="UP000218231"/>
    </source>
</evidence>
<organism evidence="11 12">
    <name type="scientific">Diploscapter pachys</name>
    <dbReference type="NCBI Taxonomy" id="2018661"/>
    <lineage>
        <taxon>Eukaryota</taxon>
        <taxon>Metazoa</taxon>
        <taxon>Ecdysozoa</taxon>
        <taxon>Nematoda</taxon>
        <taxon>Chromadorea</taxon>
        <taxon>Rhabditida</taxon>
        <taxon>Rhabditina</taxon>
        <taxon>Rhabditomorpha</taxon>
        <taxon>Rhabditoidea</taxon>
        <taxon>Rhabditidae</taxon>
        <taxon>Diploscapter</taxon>
    </lineage>
</organism>
<keyword evidence="12" id="KW-1185">Reference proteome</keyword>
<reference evidence="11 12" key="1">
    <citation type="journal article" date="2017" name="Curr. Biol.">
        <title>Genome architecture and evolution of a unichromosomal asexual nematode.</title>
        <authorList>
            <person name="Fradin H."/>
            <person name="Zegar C."/>
            <person name="Gutwein M."/>
            <person name="Lucas J."/>
            <person name="Kovtun M."/>
            <person name="Corcoran D."/>
            <person name="Baugh L.R."/>
            <person name="Kiontke K."/>
            <person name="Gunsalus K."/>
            <person name="Fitch D.H."/>
            <person name="Piano F."/>
        </authorList>
    </citation>
    <scope>NUCLEOTIDE SEQUENCE [LARGE SCALE GENOMIC DNA]</scope>
    <source>
        <strain evidence="11">PF1309</strain>
    </source>
</reference>
<evidence type="ECO:0000256" key="4">
    <source>
        <dbReference type="ARBA" id="ARBA00023242"/>
    </source>
</evidence>
<dbReference type="Gene3D" id="3.40.50.300">
    <property type="entry name" value="P-loop containing nucleotide triphosphate hydrolases"/>
    <property type="match status" value="1"/>
</dbReference>
<dbReference type="InterPro" id="IPR006073">
    <property type="entry name" value="GTP-bd"/>
</dbReference>
<dbReference type="InterPro" id="IPR030378">
    <property type="entry name" value="G_CP_dom"/>
</dbReference>
<name>A0A2A2KFR3_9BILA</name>
<dbReference type="InterPro" id="IPR023179">
    <property type="entry name" value="GTP-bd_ortho_bundle_sf"/>
</dbReference>
<sequence length="774" mass="88279">MVKQRKEGKVNPKLKIKPTHGYVKNKHTFRGSNNSLNPHRPRDASDKSKRSKATINRLLMYKNFKPIRNKKGKIVKAAPFQGWLNSGTVARVEPNRKWFGNTRIVGQESLQKFQENLGKVMNDPFHVVMKQTKLPISLLQEKGKQKRVHVTDTESFDYTFGKKALRKKPKLNANSIEDLVTDVQEREDKYEPNKDRDLEKEEIERFENPNPLFKAGQSHRVWGELYKVIDSSDVIVQVVDARDPQGTRCKHVEQFLKKEKPHKHLVCVINKVDLVPTWVTRKWISELSKEMPTVAFHASIQNSFGKGALINLLRQFAKLHKEKQQISVGFIGYPNVGKSSLVNTLRKKKVCKTAPLAGETKVWQYVMLMRRIYLIDCPGVVYPQGDTQTDIILKGVVRVENVKDPENHIQGVLDKVKAEHLEKTYGISDWKDIEDFLQMIAFKQGRLLRGGEPDLTAVAKQVLNDFQRAKLPYFVPPPGCEERAKTEYNEAPINELEEDEDEQAGDDETEDGETEENEEEKESAEGGENDDDNLTDIDSTCSGLTDLSGVSDLAEDLEQIEEEEERVRKEEEEEKKQKKMQKTTKRGRGKRAGKKNEARKRMGKTIVEAAGNNKSSSENVVDFTNKKAAKKNNMWKKKLEKKRKNTGKMADASVACEDLKFFERRLTEVISYMGPTCTRWRALTVALLVVSLLTAISAYDWIQDPDLSSLPIMQTLHAHPFFSISLPISLLCVFIFGIHRRVVAPAIVARRCREALGYFSLSCDDNGKLFVSTL</sequence>
<comment type="subunit">
    <text evidence="6">Interacts with LYAR and RPL23A. Interacts with the nuclear importin-beta receptor and, at a lower extent, with importin-alpha.</text>
</comment>
<feature type="domain" description="CP-type G" evidence="10">
    <location>
        <begin position="222"/>
        <end position="383"/>
    </location>
</feature>
<dbReference type="Pfam" id="PF09771">
    <property type="entry name" value="Tmemb_18A"/>
    <property type="match status" value="1"/>
</dbReference>
<dbReference type="CDD" id="cd01858">
    <property type="entry name" value="NGP_1"/>
    <property type="match status" value="1"/>
</dbReference>
<keyword evidence="2 7" id="KW-0547">Nucleotide-binding</keyword>
<dbReference type="STRING" id="2018661.A0A2A2KFR3"/>
<feature type="compositionally biased region" description="Acidic residues" evidence="8">
    <location>
        <begin position="553"/>
        <end position="564"/>
    </location>
</feature>
<feature type="transmembrane region" description="Helical" evidence="9">
    <location>
        <begin position="682"/>
        <end position="702"/>
    </location>
</feature>
<keyword evidence="9" id="KW-1133">Transmembrane helix</keyword>
<feature type="compositionally biased region" description="Basic residues" evidence="8">
    <location>
        <begin position="12"/>
        <end position="29"/>
    </location>
</feature>
<comment type="similarity">
    <text evidence="7">Belongs to the TRAFAC class YlqF/YawG GTPase family. NOG2 subfamily.</text>
</comment>
<evidence type="ECO:0000256" key="5">
    <source>
        <dbReference type="ARBA" id="ARBA00054763"/>
    </source>
</evidence>
<dbReference type="Proteomes" id="UP000218231">
    <property type="component" value="Unassembled WGS sequence"/>
</dbReference>
<evidence type="ECO:0000256" key="2">
    <source>
        <dbReference type="ARBA" id="ARBA00022741"/>
    </source>
</evidence>
<evidence type="ECO:0000256" key="3">
    <source>
        <dbReference type="ARBA" id="ARBA00023134"/>
    </source>
</evidence>
<dbReference type="GO" id="GO:0005525">
    <property type="term" value="F:GTP binding"/>
    <property type="evidence" value="ECO:0007669"/>
    <property type="project" value="UniProtKB-KW"/>
</dbReference>
<dbReference type="Pfam" id="PF08153">
    <property type="entry name" value="NGP1NT"/>
    <property type="match status" value="1"/>
</dbReference>
<dbReference type="InterPro" id="IPR019168">
    <property type="entry name" value="NEP1-R1"/>
</dbReference>
<comment type="caution">
    <text evidence="11">The sequence shown here is derived from an EMBL/GenBank/DDBJ whole genome shotgun (WGS) entry which is preliminary data.</text>
</comment>
<dbReference type="EMBL" id="LIAE01008690">
    <property type="protein sequence ID" value="PAV72824.1"/>
    <property type="molecule type" value="Genomic_DNA"/>
</dbReference>
<dbReference type="GO" id="GO:0005730">
    <property type="term" value="C:nucleolus"/>
    <property type="evidence" value="ECO:0007669"/>
    <property type="project" value="UniProtKB-SubCell"/>
</dbReference>
<dbReference type="InterPro" id="IPR024929">
    <property type="entry name" value="GNL2_CP_dom"/>
</dbReference>
<gene>
    <name evidence="11" type="ORF">WR25_18999</name>
</gene>
<evidence type="ECO:0000259" key="10">
    <source>
        <dbReference type="PROSITE" id="PS51721"/>
    </source>
</evidence>
<dbReference type="Gene3D" id="1.10.1580.10">
    <property type="match status" value="1"/>
</dbReference>
<evidence type="ECO:0000256" key="8">
    <source>
        <dbReference type="SAM" id="MobiDB-lite"/>
    </source>
</evidence>
<dbReference type="FunFam" id="3.40.50.300:FF:000559">
    <property type="entry name" value="Nuclear/nucleolar GTPase 2"/>
    <property type="match status" value="1"/>
</dbReference>
<keyword evidence="9" id="KW-0812">Transmembrane</keyword>
<keyword evidence="9" id="KW-0472">Membrane</keyword>
<evidence type="ECO:0000256" key="1">
    <source>
        <dbReference type="ARBA" id="ARBA00004604"/>
    </source>
</evidence>
<dbReference type="OrthoDB" id="444945at2759"/>
<dbReference type="Pfam" id="PF01926">
    <property type="entry name" value="MMR_HSR1"/>
    <property type="match status" value="1"/>
</dbReference>
<comment type="function">
    <text evidence="5">GTPase that associates with pre-60S ribosomal subunits in the nucleolus and is required for their nuclear export and maturation. May promote cell proliferation possibly by increasing p53/TP53 protein levels, and consequently those of its downstream product CDKN1A/p21, and decreasing RPL23A protein levels.</text>
</comment>
<feature type="compositionally biased region" description="Acidic residues" evidence="8">
    <location>
        <begin position="495"/>
        <end position="535"/>
    </location>
</feature>
<accession>A0A2A2KFR3</accession>
<evidence type="ECO:0000313" key="11">
    <source>
        <dbReference type="EMBL" id="PAV72824.1"/>
    </source>
</evidence>
<comment type="subcellular location">
    <subcellularLocation>
        <location evidence="1 7">Nucleus</location>
        <location evidence="1 7">Nucleolus</location>
    </subcellularLocation>
</comment>
<dbReference type="InterPro" id="IPR012971">
    <property type="entry name" value="NOG2_N_dom"/>
</dbReference>
<dbReference type="FunFam" id="1.10.1580.10:FF:000001">
    <property type="entry name" value="Nucleolar GTP-binding protein 2"/>
    <property type="match status" value="1"/>
</dbReference>
<dbReference type="GO" id="GO:0071595">
    <property type="term" value="C:Nem1-Spo7 phosphatase complex"/>
    <property type="evidence" value="ECO:0007669"/>
    <property type="project" value="InterPro"/>
</dbReference>
<feature type="region of interest" description="Disordered" evidence="8">
    <location>
        <begin position="1"/>
        <end position="51"/>
    </location>
</feature>
<feature type="compositionally biased region" description="Polar residues" evidence="8">
    <location>
        <begin position="536"/>
        <end position="545"/>
    </location>
</feature>
<evidence type="ECO:0000256" key="7">
    <source>
        <dbReference type="RuleBase" id="RU364023"/>
    </source>
</evidence>
<keyword evidence="4 7" id="KW-0539">Nucleus</keyword>
<dbReference type="InterPro" id="IPR050755">
    <property type="entry name" value="TRAFAC_YlqF/YawG_RiboMat"/>
</dbReference>
<protein>
    <recommendedName>
        <fullName evidence="7">Nucleolar GTP-binding protein 2</fullName>
    </recommendedName>
</protein>
<evidence type="ECO:0000256" key="6">
    <source>
        <dbReference type="ARBA" id="ARBA00065814"/>
    </source>
</evidence>
<feature type="transmembrane region" description="Helical" evidence="9">
    <location>
        <begin position="722"/>
        <end position="743"/>
    </location>
</feature>
<dbReference type="PANTHER" id="PTHR11089">
    <property type="entry name" value="GTP-BINDING PROTEIN-RELATED"/>
    <property type="match status" value="1"/>
</dbReference>